<evidence type="ECO:0000313" key="2">
    <source>
        <dbReference type="EMBL" id="WET64527.1"/>
    </source>
</evidence>
<dbReference type="PANTHER" id="PTHR42966:SF1">
    <property type="entry name" value="SIALIC ACID SYNTHASE"/>
    <property type="match status" value="1"/>
</dbReference>
<dbReference type="InterPro" id="IPR013974">
    <property type="entry name" value="SAF"/>
</dbReference>
<dbReference type="PANTHER" id="PTHR42966">
    <property type="entry name" value="N-ACETYLNEURAMINATE SYNTHASE"/>
    <property type="match status" value="1"/>
</dbReference>
<evidence type="ECO:0000313" key="3">
    <source>
        <dbReference type="Proteomes" id="UP001221009"/>
    </source>
</evidence>
<dbReference type="PROSITE" id="PS50844">
    <property type="entry name" value="AFP_LIKE"/>
    <property type="match status" value="1"/>
</dbReference>
<accession>A0AAX3QNM1</accession>
<dbReference type="InterPro" id="IPR013785">
    <property type="entry name" value="Aldolase_TIM"/>
</dbReference>
<name>A0AAX3QNM1_PARDI</name>
<gene>
    <name evidence="2" type="ORF">P2T59_00675</name>
</gene>
<dbReference type="InterPro" id="IPR013132">
    <property type="entry name" value="PseI/NeuA/B-like_N"/>
</dbReference>
<dbReference type="AlphaFoldDB" id="A0AAX3QNM1"/>
<feature type="domain" description="AFP-like" evidence="1">
    <location>
        <begin position="287"/>
        <end position="343"/>
    </location>
</feature>
<proteinExistence type="predicted"/>
<dbReference type="GO" id="GO:0016051">
    <property type="term" value="P:carbohydrate biosynthetic process"/>
    <property type="evidence" value="ECO:0007669"/>
    <property type="project" value="InterPro"/>
</dbReference>
<dbReference type="Pfam" id="PF03102">
    <property type="entry name" value="NeuB"/>
    <property type="match status" value="1"/>
</dbReference>
<evidence type="ECO:0000259" key="1">
    <source>
        <dbReference type="PROSITE" id="PS50844"/>
    </source>
</evidence>
<dbReference type="SUPFAM" id="SSF51269">
    <property type="entry name" value="AFP III-like domain"/>
    <property type="match status" value="1"/>
</dbReference>
<dbReference type="Proteomes" id="UP001221009">
    <property type="component" value="Chromosome"/>
</dbReference>
<organism evidence="2 3">
    <name type="scientific">Parabacteroides distasonis</name>
    <dbReference type="NCBI Taxonomy" id="823"/>
    <lineage>
        <taxon>Bacteria</taxon>
        <taxon>Pseudomonadati</taxon>
        <taxon>Bacteroidota</taxon>
        <taxon>Bacteroidia</taxon>
        <taxon>Bacteroidales</taxon>
        <taxon>Tannerellaceae</taxon>
        <taxon>Parabacteroides</taxon>
    </lineage>
</organism>
<dbReference type="InterPro" id="IPR051690">
    <property type="entry name" value="PseI-like"/>
</dbReference>
<protein>
    <submittedName>
        <fullName evidence="2">N-acetylneuraminate synthase family protein</fullName>
    </submittedName>
</protein>
<reference evidence="2" key="1">
    <citation type="submission" date="2023-03" db="EMBL/GenBank/DDBJ databases">
        <title>Parabacteroides distasonis, a bacteria resistant against UC.</title>
        <authorList>
            <person name="Dai W."/>
        </authorList>
    </citation>
    <scope>NUCLEOTIDE SEQUENCE</scope>
    <source>
        <strain evidence="2">F1-28</strain>
    </source>
</reference>
<dbReference type="EMBL" id="CP120353">
    <property type="protein sequence ID" value="WET64527.1"/>
    <property type="molecule type" value="Genomic_DNA"/>
</dbReference>
<dbReference type="InterPro" id="IPR006190">
    <property type="entry name" value="SAF_AFP_Neu5Ac"/>
</dbReference>
<dbReference type="Pfam" id="PF08666">
    <property type="entry name" value="SAF"/>
    <property type="match status" value="1"/>
</dbReference>
<dbReference type="Gene3D" id="3.20.20.70">
    <property type="entry name" value="Aldolase class I"/>
    <property type="match status" value="1"/>
</dbReference>
<dbReference type="SUPFAM" id="SSF51569">
    <property type="entry name" value="Aldolase"/>
    <property type="match status" value="1"/>
</dbReference>
<dbReference type="Gene3D" id="3.90.1210.10">
    <property type="entry name" value="Antifreeze-like/N-acetylneuraminic acid synthase C-terminal domain"/>
    <property type="match status" value="1"/>
</dbReference>
<dbReference type="InterPro" id="IPR057736">
    <property type="entry name" value="SAF_PseI/NeuA/NeuB"/>
</dbReference>
<dbReference type="CDD" id="cd11615">
    <property type="entry name" value="SAF_NeuB_like"/>
    <property type="match status" value="1"/>
</dbReference>
<dbReference type="RefSeq" id="WP_070104324.1">
    <property type="nucleotide sequence ID" value="NZ_CP120353.1"/>
</dbReference>
<dbReference type="GO" id="GO:0047444">
    <property type="term" value="F:N-acylneuraminate-9-phosphate synthase activity"/>
    <property type="evidence" value="ECO:0007669"/>
    <property type="project" value="TreeGrafter"/>
</dbReference>
<dbReference type="SMART" id="SM00858">
    <property type="entry name" value="SAF"/>
    <property type="match status" value="1"/>
</dbReference>
<dbReference type="InterPro" id="IPR036732">
    <property type="entry name" value="AFP_Neu5c_C_sf"/>
</dbReference>
<sequence length="343" mass="38312">MARLTLRDGMVLEDYGKPYIVAEVNSSHNGDVDLARAMVDAAAEAGCHCVKFQSWSAESLYAAEYYKENPISKRFFLRFSLSEEELKSMANYCRQQGIQFSSTPYSKREVDFLLDECGAPFVKIASMDLNNYPYLRYVGKKNAPIVLSTGMSTMEEVKKAVETIEEVGNSQICLLHCISIYPPDLNTIHLNNIIGLRDLFPNYPIGFSDHSIGCEIANAATALGAVLIEKHLTLDHKKIGMDNQMAMEPGDLKNLVRGCNNIYEAMGHKERVLMEAEIEQKKKMRRSIIAARDLKAGTVISADDLDAKRPGTGIAPSRMDSLIGKTLTRDVAFDEVFKEEDFE</sequence>